<sequence>MPLYDAVRAPRPRKRDPRLLACIAIALTLVLLAFFPILWAAHLQRQYRHFISGLGESVLYAKAQGSLYVRQNGRQFRAREPASRLYLEVNAAGMGKRQSSAPDSAPDAELEFGDGCILRFWGLDVWDGYNRQWVPGVFVWYRGANGKIYMYDTDQMQWQTLVRCLPEE</sequence>
<dbReference type="Proteomes" id="UP001199319">
    <property type="component" value="Unassembled WGS sequence"/>
</dbReference>
<organism evidence="1 2">
    <name type="scientific">Brotocaccenecus cirricatena</name>
    <dbReference type="NCBI Taxonomy" id="3064195"/>
    <lineage>
        <taxon>Bacteria</taxon>
        <taxon>Bacillati</taxon>
        <taxon>Bacillota</taxon>
        <taxon>Clostridia</taxon>
        <taxon>Eubacteriales</taxon>
        <taxon>Oscillospiraceae</taxon>
        <taxon>Brotocaccenecus</taxon>
    </lineage>
</organism>
<reference evidence="1" key="1">
    <citation type="submission" date="2021-10" db="EMBL/GenBank/DDBJ databases">
        <title>Anaerobic single-cell dispensing facilitates the cultivation of human gut bacteria.</title>
        <authorList>
            <person name="Afrizal A."/>
        </authorList>
    </citation>
    <scope>NUCLEOTIDE SEQUENCE</scope>
    <source>
        <strain evidence="1">CLA-AA-H272</strain>
    </source>
</reference>
<keyword evidence="2" id="KW-1185">Reference proteome</keyword>
<protein>
    <submittedName>
        <fullName evidence="1">Uncharacterized protein</fullName>
    </submittedName>
</protein>
<gene>
    <name evidence="1" type="ORF">LKD37_08210</name>
</gene>
<proteinExistence type="predicted"/>
<name>A0AAE3AGF0_9FIRM</name>
<accession>A0AAE3AGF0</accession>
<dbReference type="RefSeq" id="WP_302928775.1">
    <property type="nucleotide sequence ID" value="NZ_JAJEPW010000020.1"/>
</dbReference>
<comment type="caution">
    <text evidence="1">The sequence shown here is derived from an EMBL/GenBank/DDBJ whole genome shotgun (WGS) entry which is preliminary data.</text>
</comment>
<evidence type="ECO:0000313" key="2">
    <source>
        <dbReference type="Proteomes" id="UP001199319"/>
    </source>
</evidence>
<dbReference type="EMBL" id="JAJEPW010000020">
    <property type="protein sequence ID" value="MCC2129495.1"/>
    <property type="molecule type" value="Genomic_DNA"/>
</dbReference>
<evidence type="ECO:0000313" key="1">
    <source>
        <dbReference type="EMBL" id="MCC2129495.1"/>
    </source>
</evidence>
<dbReference type="AlphaFoldDB" id="A0AAE3AGF0"/>